<dbReference type="Proteomes" id="UP001206925">
    <property type="component" value="Unassembled WGS sequence"/>
</dbReference>
<dbReference type="InterPro" id="IPR016024">
    <property type="entry name" value="ARM-type_fold"/>
</dbReference>
<evidence type="ECO:0000256" key="2">
    <source>
        <dbReference type="ARBA" id="ARBA00022448"/>
    </source>
</evidence>
<keyword evidence="2" id="KW-0813">Transport</keyword>
<dbReference type="InterPro" id="IPR011989">
    <property type="entry name" value="ARM-like"/>
</dbReference>
<dbReference type="InterPro" id="IPR032413">
    <property type="entry name" value="Arm_3"/>
</dbReference>
<keyword evidence="5" id="KW-1185">Reference proteome</keyword>
<evidence type="ECO:0000313" key="4">
    <source>
        <dbReference type="EMBL" id="KAI7746639.1"/>
    </source>
</evidence>
<evidence type="ECO:0000313" key="5">
    <source>
        <dbReference type="Proteomes" id="UP001206925"/>
    </source>
</evidence>
<keyword evidence="3" id="KW-0653">Protein transport</keyword>
<feature type="non-terminal residue" evidence="4">
    <location>
        <position position="1"/>
    </location>
</feature>
<protein>
    <submittedName>
        <fullName evidence="4">Uncharacterized protein</fullName>
    </submittedName>
</protein>
<reference evidence="4" key="1">
    <citation type="submission" date="2022-06" db="EMBL/GenBank/DDBJ databases">
        <title>Uncovering the hologenomic basis of an extraordinary plant invasion.</title>
        <authorList>
            <person name="Bieker V.C."/>
            <person name="Martin M.D."/>
            <person name="Gilbert T."/>
            <person name="Hodgins K."/>
            <person name="Battlay P."/>
            <person name="Petersen B."/>
            <person name="Wilson J."/>
        </authorList>
    </citation>
    <scope>NUCLEOTIDE SEQUENCE</scope>
    <source>
        <strain evidence="4">AA19_3_7</strain>
        <tissue evidence="4">Leaf</tissue>
    </source>
</reference>
<dbReference type="EMBL" id="JAMZMK010006928">
    <property type="protein sequence ID" value="KAI7746639.1"/>
    <property type="molecule type" value="Genomic_DNA"/>
</dbReference>
<sequence>SPKPFNVGGGEAIRALQNIADDSSRLRDTTSAISALKQLLVLNDEVVLEDSCWALYHLSNGKDDRIGALLDGNADVCLRLVKLLGHPCEKILIAALSTLRNITTGGTQDQIRSIATHCIVPLYELFKSGTRGEPWHLDKSRATSVYAESINICGGLEKIQQLQSHEDNNIVEKAAVLEQSYWRPLEEN</sequence>
<dbReference type="SUPFAM" id="SSF48371">
    <property type="entry name" value="ARM repeat"/>
    <property type="match status" value="1"/>
</dbReference>
<organism evidence="4 5">
    <name type="scientific">Ambrosia artemisiifolia</name>
    <name type="common">Common ragweed</name>
    <dbReference type="NCBI Taxonomy" id="4212"/>
    <lineage>
        <taxon>Eukaryota</taxon>
        <taxon>Viridiplantae</taxon>
        <taxon>Streptophyta</taxon>
        <taxon>Embryophyta</taxon>
        <taxon>Tracheophyta</taxon>
        <taxon>Spermatophyta</taxon>
        <taxon>Magnoliopsida</taxon>
        <taxon>eudicotyledons</taxon>
        <taxon>Gunneridae</taxon>
        <taxon>Pentapetalae</taxon>
        <taxon>asterids</taxon>
        <taxon>campanulids</taxon>
        <taxon>Asterales</taxon>
        <taxon>Asteraceae</taxon>
        <taxon>Asteroideae</taxon>
        <taxon>Heliantheae alliance</taxon>
        <taxon>Heliantheae</taxon>
        <taxon>Ambrosia</taxon>
    </lineage>
</organism>
<accession>A0AAD5CRS6</accession>
<evidence type="ECO:0000256" key="3">
    <source>
        <dbReference type="ARBA" id="ARBA00022927"/>
    </source>
</evidence>
<evidence type="ECO:0000256" key="1">
    <source>
        <dbReference type="ARBA" id="ARBA00010394"/>
    </source>
</evidence>
<proteinExistence type="inferred from homology"/>
<dbReference type="GO" id="GO:0015031">
    <property type="term" value="P:protein transport"/>
    <property type="evidence" value="ECO:0007669"/>
    <property type="project" value="UniProtKB-KW"/>
</dbReference>
<name>A0AAD5CRS6_AMBAR</name>
<dbReference type="PANTHER" id="PTHR23316">
    <property type="entry name" value="IMPORTIN ALPHA"/>
    <property type="match status" value="1"/>
</dbReference>
<comment type="similarity">
    <text evidence="1">Belongs to the importin alpha family.</text>
</comment>
<comment type="caution">
    <text evidence="4">The sequence shown here is derived from an EMBL/GenBank/DDBJ whole genome shotgun (WGS) entry which is preliminary data.</text>
</comment>
<dbReference type="Pfam" id="PF16186">
    <property type="entry name" value="Arm_3"/>
    <property type="match status" value="1"/>
</dbReference>
<dbReference type="AlphaFoldDB" id="A0AAD5CRS6"/>
<dbReference type="Gene3D" id="1.25.10.10">
    <property type="entry name" value="Leucine-rich Repeat Variant"/>
    <property type="match status" value="1"/>
</dbReference>
<gene>
    <name evidence="4" type="ORF">M8C21_013283</name>
</gene>